<organism evidence="1 2">
    <name type="scientific">Xenorhabdus khoisanae</name>
    <dbReference type="NCBI Taxonomy" id="880157"/>
    <lineage>
        <taxon>Bacteria</taxon>
        <taxon>Pseudomonadati</taxon>
        <taxon>Pseudomonadota</taxon>
        <taxon>Gammaproteobacteria</taxon>
        <taxon>Enterobacterales</taxon>
        <taxon>Morganellaceae</taxon>
        <taxon>Xenorhabdus</taxon>
    </lineage>
</organism>
<gene>
    <name evidence="1" type="ORF">AB204_04080</name>
</gene>
<dbReference type="PATRIC" id="fig|880157.4.peg.851"/>
<protein>
    <recommendedName>
        <fullName evidence="3">Major facilitator superfamily (MFS) profile domain-containing protein</fullName>
    </recommendedName>
</protein>
<comment type="caution">
    <text evidence="1">The sequence shown here is derived from an EMBL/GenBank/DDBJ whole genome shotgun (WGS) entry which is preliminary data.</text>
</comment>
<accession>A0A0J5FVT5</accession>
<name>A0A0J5FVT5_9GAMM</name>
<evidence type="ECO:0008006" key="3">
    <source>
        <dbReference type="Google" id="ProtNLM"/>
    </source>
</evidence>
<dbReference type="Proteomes" id="UP000036277">
    <property type="component" value="Unassembled WGS sequence"/>
</dbReference>
<evidence type="ECO:0000313" key="2">
    <source>
        <dbReference type="Proteomes" id="UP000036277"/>
    </source>
</evidence>
<dbReference type="STRING" id="880157.AB204_04080"/>
<evidence type="ECO:0000313" key="1">
    <source>
        <dbReference type="EMBL" id="KMJ46333.1"/>
    </source>
</evidence>
<reference evidence="1 2" key="1">
    <citation type="submission" date="2015-06" db="EMBL/GenBank/DDBJ databases">
        <title>Draft Whole-Genome Sequence of the Entomopathogenic Bacterium Xenorhabdus khoisanae.</title>
        <authorList>
            <person name="Naidoo S."/>
            <person name="Featherston J."/>
            <person name="Gray V.M."/>
        </authorList>
    </citation>
    <scope>NUCLEOTIDE SEQUENCE [LARGE SCALE GENOMIC DNA]</scope>
    <source>
        <strain evidence="1 2">MCB</strain>
    </source>
</reference>
<dbReference type="AlphaFoldDB" id="A0A0J5FVT5"/>
<dbReference type="EMBL" id="LFCV01000023">
    <property type="protein sequence ID" value="KMJ46333.1"/>
    <property type="molecule type" value="Genomic_DNA"/>
</dbReference>
<sequence length="71" mass="7289">MLSLAGFSFAAILLGAGSAYIWITLIGITFWGITFGGAPTLLQTAIADTVGDGADVAQSMLVIGFKPGRRV</sequence>
<keyword evidence="2" id="KW-1185">Reference proteome</keyword>
<proteinExistence type="predicted"/>
<dbReference type="RefSeq" id="WP_047962108.1">
    <property type="nucleotide sequence ID" value="NZ_CAWMBG010000023.1"/>
</dbReference>